<gene>
    <name evidence="1" type="ORF">LX97_02460</name>
</gene>
<comment type="caution">
    <text evidence="1">The sequence shown here is derived from an EMBL/GenBank/DDBJ whole genome shotgun (WGS) entry which is preliminary data.</text>
</comment>
<dbReference type="EMBL" id="QKZR01000004">
    <property type="protein sequence ID" value="PZX39094.1"/>
    <property type="molecule type" value="Genomic_DNA"/>
</dbReference>
<proteinExistence type="predicted"/>
<dbReference type="SUPFAM" id="SSF49464">
    <property type="entry name" value="Carboxypeptidase regulatory domain-like"/>
    <property type="match status" value="1"/>
</dbReference>
<accession>A0ABX5PW72</accession>
<evidence type="ECO:0000313" key="2">
    <source>
        <dbReference type="Proteomes" id="UP000248584"/>
    </source>
</evidence>
<dbReference type="InterPro" id="IPR008969">
    <property type="entry name" value="CarboxyPept-like_regulatory"/>
</dbReference>
<keyword evidence="2" id="KW-1185">Reference proteome</keyword>
<dbReference type="RefSeq" id="WP_015360660.1">
    <property type="nucleotide sequence ID" value="NZ_QKZR01000004.1"/>
</dbReference>
<dbReference type="Proteomes" id="UP000248584">
    <property type="component" value="Unassembled WGS sequence"/>
</dbReference>
<organism evidence="1 2">
    <name type="scientific">Nonlabens dokdonensis</name>
    <dbReference type="NCBI Taxonomy" id="328515"/>
    <lineage>
        <taxon>Bacteria</taxon>
        <taxon>Pseudomonadati</taxon>
        <taxon>Bacteroidota</taxon>
        <taxon>Flavobacteriia</taxon>
        <taxon>Flavobacteriales</taxon>
        <taxon>Flavobacteriaceae</taxon>
        <taxon>Nonlabens</taxon>
    </lineage>
</organism>
<evidence type="ECO:0000313" key="1">
    <source>
        <dbReference type="EMBL" id="PZX39094.1"/>
    </source>
</evidence>
<protein>
    <submittedName>
        <fullName evidence="1">Uncharacterized protein</fullName>
    </submittedName>
</protein>
<reference evidence="1 2" key="1">
    <citation type="submission" date="2018-06" db="EMBL/GenBank/DDBJ databases">
        <title>Genomic Encyclopedia of Archaeal and Bacterial Type Strains, Phase II (KMG-II): from individual species to whole genera.</title>
        <authorList>
            <person name="Goeker M."/>
        </authorList>
    </citation>
    <scope>NUCLEOTIDE SEQUENCE [LARGE SCALE GENOMIC DNA]</scope>
    <source>
        <strain evidence="1 2">DSM 17205</strain>
    </source>
</reference>
<sequence length="326" mass="37078">MKTYHLKFENECNENWSDMLPDHKGRFCKSCTKSVIDFTNKSTNEILDYLKKNKNTCGKMSSNQLVQPVFHKEKDLISINYSKTATKLMIAASIGAVALGNAQESTKAYSPTFNSYVEDIKSNTGNKDNKIKKPGTVAEQKLQNAPIINLKIKGAVKSKQTNKKLAKVKVTFYGLTDYISTYTDKEGNYTLNVPENLIQENNLLSYTFQGVSESTEEDGYNYSHSFQSNDIIISRKQLLDQQELLAEHEVFYLGGAFYSAYEPKPLVFVNGQKVPFRKLNRFYKGKKTEINFAGMSFKFIVEKLAIQLYGNKAKDGVYLFYNKLSE</sequence>
<name>A0ABX5PW72_9FLAO</name>